<evidence type="ECO:0000256" key="4">
    <source>
        <dbReference type="ARBA" id="ARBA00022801"/>
    </source>
</evidence>
<keyword evidence="3" id="KW-0645">Protease</keyword>
<evidence type="ECO:0000313" key="11">
    <source>
        <dbReference type="Proteomes" id="UP001207337"/>
    </source>
</evidence>
<dbReference type="CDD" id="cd06238">
    <property type="entry name" value="M14-like"/>
    <property type="match status" value="1"/>
</dbReference>
<reference evidence="10 11" key="1">
    <citation type="submission" date="2021-11" db="EMBL/GenBank/DDBJ databases">
        <title>Aliifidinibius sp. nov., a new bacterium isolated from saline soil.</title>
        <authorList>
            <person name="Galisteo C."/>
            <person name="De La Haba R."/>
            <person name="Sanchez-Porro C."/>
            <person name="Ventosa A."/>
        </authorList>
    </citation>
    <scope>NUCLEOTIDE SEQUENCE [LARGE SCALE GENOMIC DNA]</scope>
    <source>
        <strain evidence="10 11">KACC 190600</strain>
    </source>
</reference>
<sequence>MKYRFLGIFLCLSGLLSVHNTAKAQLQSPSQFLGYELGSQWTPHHKVMDYVDHLAEESPMAQAETYGESYEGRNLKLMYVSSEENMDRLEEIRQNNLRRVGLINGKADDDETAIIWLSYNVHGNEPSSSEAALETLYELLRADNPETKEWLDNTVVIIDPMLNPDGRTRYTNWYRQSAGEEPNARLDAREHHEPWPGGRTNHYYFDLNRDWAWLTQKESWLRLQKYQQWMPHIHVDFHEQGYDAPYYFAPAAEPFHEAITDWQQDFQYTIGKNNASYFDENDWLYFTGEIFDLFYPSYGDTYPIFNGAIGMTYEQGGHSRAGLAIKKVEGDTLTLHDRLIHHKVSGLATIETASENAGKLVEQFSSYYNNSRNEPEGEYKTYVIKRDNSTDKIQSLLTLLDHHKITYGKASDSRSVQGYNYQTGETERVEVTEEDYLVSAYQPKSVLARIFFEPRPQLVDSVTYDITAWEQHYAFGLDGYALKERLDVEPAPKPQKEINNTEAGAPYAYLASWKDLSDVRLLSALLKENIQIRYSEKYFEVDGASYDRGTLIITRRDNKDYTGDFDRTIQQIANEHKEQLKAVPTGLVEKGPDFGSSSVRYLDEPRVALLVGRGTSSNGVGEVWHFFDQQINYPLTMLRTNYFLDVDLNNYDVLILPPGSYSDQINEKRWEVIREWIHSGGRLIALQSANAMLAGKDGFELKRISPPSNDSSSISVVESFGMQQRENISDFNAGSIYKITMDPTHPLAFGYDDPYFSLKLDADAYAFLEKGWNIGIAEENAHMSGFIGYRAKEDLENTLTFGVQPMGSGSVVYMIDNPLFRAFWHNGKLLFGNALFMLDGK</sequence>
<dbReference type="Gene3D" id="3.40.630.10">
    <property type="entry name" value="Zn peptidases"/>
    <property type="match status" value="1"/>
</dbReference>
<keyword evidence="4" id="KW-0378">Hydrolase</keyword>
<evidence type="ECO:0000256" key="3">
    <source>
        <dbReference type="ARBA" id="ARBA00022670"/>
    </source>
</evidence>
<keyword evidence="6" id="KW-0482">Metalloprotease</keyword>
<dbReference type="InterPro" id="IPR000834">
    <property type="entry name" value="Peptidase_M14"/>
</dbReference>
<protein>
    <submittedName>
        <fullName evidence="10">M14 family metallopeptidase</fullName>
    </submittedName>
</protein>
<dbReference type="PANTHER" id="PTHR11705:SF143">
    <property type="entry name" value="SLL0236 PROTEIN"/>
    <property type="match status" value="1"/>
</dbReference>
<feature type="chain" id="PRO_5045330341" evidence="8">
    <location>
        <begin position="25"/>
        <end position="841"/>
    </location>
</feature>
<comment type="caution">
    <text evidence="10">The sequence shown here is derived from an EMBL/GenBank/DDBJ whole genome shotgun (WGS) entry which is preliminary data.</text>
</comment>
<keyword evidence="8" id="KW-0732">Signal</keyword>
<comment type="similarity">
    <text evidence="2 7">Belongs to the peptidase M14 family.</text>
</comment>
<feature type="domain" description="Peptidase M14" evidence="9">
    <location>
        <begin position="40"/>
        <end position="357"/>
    </location>
</feature>
<dbReference type="InterPro" id="IPR029062">
    <property type="entry name" value="Class_I_gatase-like"/>
</dbReference>
<gene>
    <name evidence="10" type="ORF">LQ318_08520</name>
</gene>
<dbReference type="CDD" id="cd01653">
    <property type="entry name" value="GATase1"/>
    <property type="match status" value="1"/>
</dbReference>
<evidence type="ECO:0000256" key="2">
    <source>
        <dbReference type="ARBA" id="ARBA00005988"/>
    </source>
</evidence>
<keyword evidence="5" id="KW-0862">Zinc</keyword>
<evidence type="ECO:0000256" key="1">
    <source>
        <dbReference type="ARBA" id="ARBA00001947"/>
    </source>
</evidence>
<feature type="signal peptide" evidence="8">
    <location>
        <begin position="1"/>
        <end position="24"/>
    </location>
</feature>
<evidence type="ECO:0000313" key="10">
    <source>
        <dbReference type="EMBL" id="MCW9712947.1"/>
    </source>
</evidence>
<evidence type="ECO:0000259" key="9">
    <source>
        <dbReference type="PROSITE" id="PS52035"/>
    </source>
</evidence>
<comment type="caution">
    <text evidence="7">Lacks conserved residue(s) required for the propagation of feature annotation.</text>
</comment>
<dbReference type="Proteomes" id="UP001207337">
    <property type="component" value="Unassembled WGS sequence"/>
</dbReference>
<evidence type="ECO:0000256" key="8">
    <source>
        <dbReference type="SAM" id="SignalP"/>
    </source>
</evidence>
<dbReference type="Pfam" id="PF00246">
    <property type="entry name" value="Peptidase_M14"/>
    <property type="match status" value="1"/>
</dbReference>
<evidence type="ECO:0000256" key="7">
    <source>
        <dbReference type="PROSITE-ProRule" id="PRU01379"/>
    </source>
</evidence>
<comment type="cofactor">
    <cofactor evidence="1">
        <name>Zn(2+)</name>
        <dbReference type="ChEBI" id="CHEBI:29105"/>
    </cofactor>
</comment>
<keyword evidence="11" id="KW-1185">Reference proteome</keyword>
<dbReference type="PROSITE" id="PS52035">
    <property type="entry name" value="PEPTIDASE_M14"/>
    <property type="match status" value="1"/>
</dbReference>
<dbReference type="SUPFAM" id="SSF52317">
    <property type="entry name" value="Class I glutamine amidotransferase-like"/>
    <property type="match status" value="1"/>
</dbReference>
<accession>A0ABT3PYM5</accession>
<name>A0ABT3PYM5_9BACT</name>
<dbReference type="PANTHER" id="PTHR11705">
    <property type="entry name" value="PROTEASE FAMILY M14 CARBOXYPEPTIDASE A,B"/>
    <property type="match status" value="1"/>
</dbReference>
<organism evidence="10 11">
    <name type="scientific">Fodinibius salicampi</name>
    <dbReference type="NCBI Taxonomy" id="1920655"/>
    <lineage>
        <taxon>Bacteria</taxon>
        <taxon>Pseudomonadati</taxon>
        <taxon>Balneolota</taxon>
        <taxon>Balneolia</taxon>
        <taxon>Balneolales</taxon>
        <taxon>Balneolaceae</taxon>
        <taxon>Fodinibius</taxon>
    </lineage>
</organism>
<evidence type="ECO:0000256" key="5">
    <source>
        <dbReference type="ARBA" id="ARBA00022833"/>
    </source>
</evidence>
<dbReference type="EMBL" id="JAJNDC010000002">
    <property type="protein sequence ID" value="MCW9712947.1"/>
    <property type="molecule type" value="Genomic_DNA"/>
</dbReference>
<dbReference type="RefSeq" id="WP_265789307.1">
    <property type="nucleotide sequence ID" value="NZ_BAABRS010000002.1"/>
</dbReference>
<dbReference type="SUPFAM" id="SSF53187">
    <property type="entry name" value="Zn-dependent exopeptidases"/>
    <property type="match status" value="1"/>
</dbReference>
<proteinExistence type="inferred from homology"/>
<dbReference type="SMART" id="SM00631">
    <property type="entry name" value="Zn_pept"/>
    <property type="match status" value="1"/>
</dbReference>
<evidence type="ECO:0000256" key="6">
    <source>
        <dbReference type="ARBA" id="ARBA00023049"/>
    </source>
</evidence>